<sequence length="72" mass="8051">MNRGPHIKRLAICLAASQDSNSDPLGCEPSVPTTTLRGLRTKVLRSFQPSVTPGHLRFEQTDEAPNQQRWHT</sequence>
<feature type="region of interest" description="Disordered" evidence="1">
    <location>
        <begin position="51"/>
        <end position="72"/>
    </location>
</feature>
<gene>
    <name evidence="2" type="ORF">E2C01_039328</name>
</gene>
<keyword evidence="3" id="KW-1185">Reference proteome</keyword>
<evidence type="ECO:0000313" key="2">
    <source>
        <dbReference type="EMBL" id="MPC45622.1"/>
    </source>
</evidence>
<name>A0A5B7FGK0_PORTR</name>
<evidence type="ECO:0000313" key="3">
    <source>
        <dbReference type="Proteomes" id="UP000324222"/>
    </source>
</evidence>
<proteinExistence type="predicted"/>
<organism evidence="2 3">
    <name type="scientific">Portunus trituberculatus</name>
    <name type="common">Swimming crab</name>
    <name type="synonym">Neptunus trituberculatus</name>
    <dbReference type="NCBI Taxonomy" id="210409"/>
    <lineage>
        <taxon>Eukaryota</taxon>
        <taxon>Metazoa</taxon>
        <taxon>Ecdysozoa</taxon>
        <taxon>Arthropoda</taxon>
        <taxon>Crustacea</taxon>
        <taxon>Multicrustacea</taxon>
        <taxon>Malacostraca</taxon>
        <taxon>Eumalacostraca</taxon>
        <taxon>Eucarida</taxon>
        <taxon>Decapoda</taxon>
        <taxon>Pleocyemata</taxon>
        <taxon>Brachyura</taxon>
        <taxon>Eubrachyura</taxon>
        <taxon>Portunoidea</taxon>
        <taxon>Portunidae</taxon>
        <taxon>Portuninae</taxon>
        <taxon>Portunus</taxon>
    </lineage>
</organism>
<feature type="compositionally biased region" description="Polar residues" evidence="1">
    <location>
        <begin position="63"/>
        <end position="72"/>
    </location>
</feature>
<evidence type="ECO:0000256" key="1">
    <source>
        <dbReference type="SAM" id="MobiDB-lite"/>
    </source>
</evidence>
<dbReference type="EMBL" id="VSRR010006813">
    <property type="protein sequence ID" value="MPC45622.1"/>
    <property type="molecule type" value="Genomic_DNA"/>
</dbReference>
<accession>A0A5B7FGK0</accession>
<dbReference type="AlphaFoldDB" id="A0A5B7FGK0"/>
<comment type="caution">
    <text evidence="2">The sequence shown here is derived from an EMBL/GenBank/DDBJ whole genome shotgun (WGS) entry which is preliminary data.</text>
</comment>
<protein>
    <submittedName>
        <fullName evidence="2">Uncharacterized protein</fullName>
    </submittedName>
</protein>
<dbReference type="Proteomes" id="UP000324222">
    <property type="component" value="Unassembled WGS sequence"/>
</dbReference>
<reference evidence="2 3" key="1">
    <citation type="submission" date="2019-05" db="EMBL/GenBank/DDBJ databases">
        <title>Another draft genome of Portunus trituberculatus and its Hox gene families provides insights of decapod evolution.</title>
        <authorList>
            <person name="Jeong J.-H."/>
            <person name="Song I."/>
            <person name="Kim S."/>
            <person name="Choi T."/>
            <person name="Kim D."/>
            <person name="Ryu S."/>
            <person name="Kim W."/>
        </authorList>
    </citation>
    <scope>NUCLEOTIDE SEQUENCE [LARGE SCALE GENOMIC DNA]</scope>
    <source>
        <tissue evidence="2">Muscle</tissue>
    </source>
</reference>